<organism evidence="6 7">
    <name type="scientific">Ciceribacter ferrooxidans</name>
    <dbReference type="NCBI Taxonomy" id="2509717"/>
    <lineage>
        <taxon>Bacteria</taxon>
        <taxon>Pseudomonadati</taxon>
        <taxon>Pseudomonadota</taxon>
        <taxon>Alphaproteobacteria</taxon>
        <taxon>Hyphomicrobiales</taxon>
        <taxon>Rhizobiaceae</taxon>
        <taxon>Ciceribacter</taxon>
    </lineage>
</organism>
<dbReference type="RefSeq" id="WP_129332015.1">
    <property type="nucleotide sequence ID" value="NZ_SDVB01000216.1"/>
</dbReference>
<evidence type="ECO:0000313" key="7">
    <source>
        <dbReference type="Proteomes" id="UP000291088"/>
    </source>
</evidence>
<sequence length="204" mass="22072">MSLLARPLQFDRDAAVEKVMQEIWRSGYEASSVKAISEKLGITRSSYYNTFGTRDDLFRAALAAYFAQSPDRVLYEGTPARSVRFLISDTFRKVCAARGRDPEARGCLAINSLCELAGGPHAQLGSILVAAVLASAARFETLLEFAVARGELAADTDVHGKALALQSLLIGINTLSKAVRSEEELWLAARTSLEGLGIYEGKNA</sequence>
<keyword evidence="7" id="KW-1185">Reference proteome</keyword>
<dbReference type="Proteomes" id="UP000291088">
    <property type="component" value="Unassembled WGS sequence"/>
</dbReference>
<evidence type="ECO:0000259" key="5">
    <source>
        <dbReference type="PROSITE" id="PS50977"/>
    </source>
</evidence>
<reference evidence="6 7" key="1">
    <citation type="submission" date="2019-01" db="EMBL/GenBank/DDBJ databases">
        <authorList>
            <person name="Deng T."/>
        </authorList>
    </citation>
    <scope>NUCLEOTIDE SEQUENCE [LARGE SCALE GENOMIC DNA]</scope>
    <source>
        <strain evidence="6 7">F8825</strain>
    </source>
</reference>
<dbReference type="PANTHER" id="PTHR47506:SF1">
    <property type="entry name" value="HTH-TYPE TRANSCRIPTIONAL REGULATOR YJDC"/>
    <property type="match status" value="1"/>
</dbReference>
<evidence type="ECO:0000313" key="6">
    <source>
        <dbReference type="EMBL" id="RYC14003.1"/>
    </source>
</evidence>
<keyword evidence="3" id="KW-0804">Transcription</keyword>
<dbReference type="Pfam" id="PF16925">
    <property type="entry name" value="TetR_C_13"/>
    <property type="match status" value="1"/>
</dbReference>
<accession>A0A4Q2T764</accession>
<dbReference type="GO" id="GO:0003677">
    <property type="term" value="F:DNA binding"/>
    <property type="evidence" value="ECO:0007669"/>
    <property type="project" value="UniProtKB-UniRule"/>
</dbReference>
<evidence type="ECO:0000256" key="4">
    <source>
        <dbReference type="PROSITE-ProRule" id="PRU00335"/>
    </source>
</evidence>
<feature type="DNA-binding region" description="H-T-H motif" evidence="4">
    <location>
        <begin position="32"/>
        <end position="51"/>
    </location>
</feature>
<dbReference type="Gene3D" id="1.10.10.60">
    <property type="entry name" value="Homeodomain-like"/>
    <property type="match status" value="1"/>
</dbReference>
<keyword evidence="2 4" id="KW-0238">DNA-binding</keyword>
<protein>
    <submittedName>
        <fullName evidence="6">TetR/AcrR family transcriptional regulator</fullName>
    </submittedName>
</protein>
<gene>
    <name evidence="6" type="ORF">EUU22_10805</name>
</gene>
<dbReference type="SUPFAM" id="SSF48498">
    <property type="entry name" value="Tetracyclin repressor-like, C-terminal domain"/>
    <property type="match status" value="1"/>
</dbReference>
<dbReference type="Gene3D" id="1.10.357.10">
    <property type="entry name" value="Tetracycline Repressor, domain 2"/>
    <property type="match status" value="1"/>
</dbReference>
<dbReference type="InterPro" id="IPR011075">
    <property type="entry name" value="TetR_C"/>
</dbReference>
<dbReference type="InterPro" id="IPR036271">
    <property type="entry name" value="Tet_transcr_reg_TetR-rel_C_sf"/>
</dbReference>
<proteinExistence type="predicted"/>
<dbReference type="InterPro" id="IPR001647">
    <property type="entry name" value="HTH_TetR"/>
</dbReference>
<dbReference type="EMBL" id="SDVB01000216">
    <property type="protein sequence ID" value="RYC14003.1"/>
    <property type="molecule type" value="Genomic_DNA"/>
</dbReference>
<dbReference type="Pfam" id="PF00440">
    <property type="entry name" value="TetR_N"/>
    <property type="match status" value="1"/>
</dbReference>
<dbReference type="AlphaFoldDB" id="A0A4Q2T764"/>
<keyword evidence="1" id="KW-0805">Transcription regulation</keyword>
<comment type="caution">
    <text evidence="6">The sequence shown here is derived from an EMBL/GenBank/DDBJ whole genome shotgun (WGS) entry which is preliminary data.</text>
</comment>
<dbReference type="InterPro" id="IPR009057">
    <property type="entry name" value="Homeodomain-like_sf"/>
</dbReference>
<dbReference type="SUPFAM" id="SSF46689">
    <property type="entry name" value="Homeodomain-like"/>
    <property type="match status" value="1"/>
</dbReference>
<evidence type="ECO:0000256" key="3">
    <source>
        <dbReference type="ARBA" id="ARBA00023163"/>
    </source>
</evidence>
<feature type="domain" description="HTH tetR-type" evidence="5">
    <location>
        <begin position="9"/>
        <end position="69"/>
    </location>
</feature>
<name>A0A4Q2T764_9HYPH</name>
<dbReference type="PROSITE" id="PS50977">
    <property type="entry name" value="HTH_TETR_2"/>
    <property type="match status" value="1"/>
</dbReference>
<evidence type="ECO:0000256" key="2">
    <source>
        <dbReference type="ARBA" id="ARBA00023125"/>
    </source>
</evidence>
<dbReference type="PANTHER" id="PTHR47506">
    <property type="entry name" value="TRANSCRIPTIONAL REGULATORY PROTEIN"/>
    <property type="match status" value="1"/>
</dbReference>
<evidence type="ECO:0000256" key="1">
    <source>
        <dbReference type="ARBA" id="ARBA00023015"/>
    </source>
</evidence>
<dbReference type="OrthoDB" id="9811084at2"/>